<dbReference type="GO" id="GO:0030327">
    <property type="term" value="P:prenylated protein catabolic process"/>
    <property type="evidence" value="ECO:0007669"/>
    <property type="project" value="TreeGrafter"/>
</dbReference>
<evidence type="ECO:0000256" key="7">
    <source>
        <dbReference type="ARBA" id="ARBA00023180"/>
    </source>
</evidence>
<dbReference type="Pfam" id="PF13450">
    <property type="entry name" value="NAD_binding_8"/>
    <property type="match status" value="1"/>
</dbReference>
<organism evidence="9 10">
    <name type="scientific">Dentiscutata erythropus</name>
    <dbReference type="NCBI Taxonomy" id="1348616"/>
    <lineage>
        <taxon>Eukaryota</taxon>
        <taxon>Fungi</taxon>
        <taxon>Fungi incertae sedis</taxon>
        <taxon>Mucoromycota</taxon>
        <taxon>Glomeromycotina</taxon>
        <taxon>Glomeromycetes</taxon>
        <taxon>Diversisporales</taxon>
        <taxon>Gigasporaceae</taxon>
        <taxon>Dentiscutata</taxon>
    </lineage>
</organism>
<dbReference type="InterPro" id="IPR036188">
    <property type="entry name" value="FAD/NAD-bd_sf"/>
</dbReference>
<proteinExistence type="inferred from homology"/>
<dbReference type="GO" id="GO:0030328">
    <property type="term" value="P:prenylcysteine catabolic process"/>
    <property type="evidence" value="ECO:0007669"/>
    <property type="project" value="InterPro"/>
</dbReference>
<dbReference type="AlphaFoldDB" id="A0A9N9EDS6"/>
<keyword evidence="6" id="KW-0560">Oxidoreductase</keyword>
<dbReference type="SUPFAM" id="SSF52047">
    <property type="entry name" value="RNI-like"/>
    <property type="match status" value="1"/>
</dbReference>
<dbReference type="Pfam" id="PF07156">
    <property type="entry name" value="Prenylcys_lyase"/>
    <property type="match status" value="1"/>
</dbReference>
<dbReference type="InterPro" id="IPR017046">
    <property type="entry name" value="Prenylcysteine_Oxase1"/>
</dbReference>
<dbReference type="GO" id="GO:0001735">
    <property type="term" value="F:prenylcysteine oxidase activity"/>
    <property type="evidence" value="ECO:0007669"/>
    <property type="project" value="InterPro"/>
</dbReference>
<accession>A0A9N9EDS6</accession>
<sequence length="794" mass="92032">MTPSLDFDVLTIIISQIHLENPYDYKSLYHFLLSCFNKEQIKEIYEKMQIEFPKDFETEHLFRSLQISKKPTFNYPSYIKSLSYRGLFMSAILWFKSSPYNNHFGDQRSTQFFLKLIIRSLLKLFTSNQMKFRRVIIEGMNDNQMKIKKGIIDGMNDETYLWEYYICSKMLYEQEFKSLFECIRKLDIEGVDEEQVEDMVNGWKDFSTLKTLKVQINKHLSTIVSNTPFLRKIYINKGDIHFLLPLLASPIPSRTLTSITLHNVKFDKSDQWELLSSLHNLEKLKLIVLSQHALVVSENFEDSRVRVFHESLERVLRSVMFFHLILLLFCVNLSSTQYVAHFEIPHQKDPKTVAIIGAGAGGSSAAYWISEAFANLSTPVKTTVYEQSSQVGGRALVFNYTRDNTQIILELGASIFIDDNYHMTNSAKKFGLEFISYGEELQNSKVGIWDGSQFVFEQSSSSYWDISKLIWKYGWAPIKVQRLVNLIISKFLKTYEFKEPFTSVNLEAERLQLDLEQKFTAQYYFSELKHINQLYLQHLVEPMTRVNYGQNLGEIHALGAFISLAPTGAKSIKGGNYQLFEKFIEHSGATLNLNTKVVKVTKLRTINGVEESVKYVVQTKNGSTEMFDAIIMAAPIQFSGVEFENIYLEMKKIPYVTLHVTFVTGRLNPSYFNRTKVEDFPNQILTTNSGKAEFLSLAAKIVLENGETLNKIFSHEKMSDEVLDRIFSERSWTFRKVFKAYPRLLPNQTFPPIEPDTNFFYVNSYEPLISTMETECVSSRNIVKLLAQRWNSNF</sequence>
<dbReference type="Gene3D" id="3.50.50.60">
    <property type="entry name" value="FAD/NAD(P)-binding domain"/>
    <property type="match status" value="1"/>
</dbReference>
<keyword evidence="7" id="KW-0325">Glycoprotein</keyword>
<evidence type="ECO:0000256" key="2">
    <source>
        <dbReference type="ARBA" id="ARBA00009967"/>
    </source>
</evidence>
<evidence type="ECO:0000313" key="9">
    <source>
        <dbReference type="EMBL" id="CAG8669976.1"/>
    </source>
</evidence>
<evidence type="ECO:0000256" key="3">
    <source>
        <dbReference type="ARBA" id="ARBA00022630"/>
    </source>
</evidence>
<evidence type="ECO:0000256" key="4">
    <source>
        <dbReference type="ARBA" id="ARBA00022729"/>
    </source>
</evidence>
<keyword evidence="3" id="KW-0285">Flavoprotein</keyword>
<dbReference type="OrthoDB" id="437369at2759"/>
<comment type="cofactor">
    <cofactor evidence="1">
        <name>FAD</name>
        <dbReference type="ChEBI" id="CHEBI:57692"/>
    </cofactor>
</comment>
<gene>
    <name evidence="9" type="ORF">DERYTH_LOCUS11185</name>
</gene>
<dbReference type="PANTHER" id="PTHR15944">
    <property type="entry name" value="FARNESYLCYSTEINE LYASE"/>
    <property type="match status" value="1"/>
</dbReference>
<keyword evidence="5" id="KW-0274">FAD</keyword>
<protein>
    <submittedName>
        <fullName evidence="9">18391_t:CDS:1</fullName>
    </submittedName>
</protein>
<evidence type="ECO:0000259" key="8">
    <source>
        <dbReference type="Pfam" id="PF07156"/>
    </source>
</evidence>
<comment type="similarity">
    <text evidence="2">Belongs to the prenylcysteine oxidase family.</text>
</comment>
<dbReference type="Proteomes" id="UP000789405">
    <property type="component" value="Unassembled WGS sequence"/>
</dbReference>
<dbReference type="EMBL" id="CAJVPY010006818">
    <property type="protein sequence ID" value="CAG8669976.1"/>
    <property type="molecule type" value="Genomic_DNA"/>
</dbReference>
<evidence type="ECO:0000256" key="1">
    <source>
        <dbReference type="ARBA" id="ARBA00001974"/>
    </source>
</evidence>
<dbReference type="InterPro" id="IPR010795">
    <property type="entry name" value="Prenylcys_lyase"/>
</dbReference>
<comment type="caution">
    <text evidence="9">The sequence shown here is derived from an EMBL/GenBank/DDBJ whole genome shotgun (WGS) entry which is preliminary data.</text>
</comment>
<reference evidence="9" key="1">
    <citation type="submission" date="2021-06" db="EMBL/GenBank/DDBJ databases">
        <authorList>
            <person name="Kallberg Y."/>
            <person name="Tangrot J."/>
            <person name="Rosling A."/>
        </authorList>
    </citation>
    <scope>NUCLEOTIDE SEQUENCE</scope>
    <source>
        <strain evidence="9">MA453B</strain>
    </source>
</reference>
<evidence type="ECO:0000313" key="10">
    <source>
        <dbReference type="Proteomes" id="UP000789405"/>
    </source>
</evidence>
<dbReference type="PANTHER" id="PTHR15944:SF0">
    <property type="entry name" value="PRENYLCYSTEINE LYASE DOMAIN-CONTAINING PROTEIN"/>
    <property type="match status" value="1"/>
</dbReference>
<keyword evidence="4" id="KW-0732">Signal</keyword>
<evidence type="ECO:0000256" key="6">
    <source>
        <dbReference type="ARBA" id="ARBA00023002"/>
    </source>
</evidence>
<dbReference type="SUPFAM" id="SSF51905">
    <property type="entry name" value="FAD/NAD(P)-binding domain"/>
    <property type="match status" value="1"/>
</dbReference>
<feature type="domain" description="Prenylcysteine lyase" evidence="8">
    <location>
        <begin position="456"/>
        <end position="793"/>
    </location>
</feature>
<name>A0A9N9EDS6_9GLOM</name>
<evidence type="ECO:0000256" key="5">
    <source>
        <dbReference type="ARBA" id="ARBA00022827"/>
    </source>
</evidence>
<keyword evidence="10" id="KW-1185">Reference proteome</keyword>